<dbReference type="SUPFAM" id="SSF140959">
    <property type="entry name" value="Indolic compounds 2,3-dioxygenase-like"/>
    <property type="match status" value="1"/>
</dbReference>
<evidence type="ECO:0000256" key="3">
    <source>
        <dbReference type="ARBA" id="ARBA00022723"/>
    </source>
</evidence>
<keyword evidence="6 9" id="KW-0408">Iron</keyword>
<evidence type="ECO:0000256" key="9">
    <source>
        <dbReference type="HAMAP-Rule" id="MF_01972"/>
    </source>
</evidence>
<dbReference type="Pfam" id="PF03301">
    <property type="entry name" value="Trp_dioxygenase"/>
    <property type="match status" value="1"/>
</dbReference>
<dbReference type="GO" id="GO:0020037">
    <property type="term" value="F:heme binding"/>
    <property type="evidence" value="ECO:0007669"/>
    <property type="project" value="UniProtKB-UniRule"/>
</dbReference>
<keyword evidence="2 9" id="KW-0349">Heme</keyword>
<evidence type="ECO:0000256" key="4">
    <source>
        <dbReference type="ARBA" id="ARBA00022964"/>
    </source>
</evidence>
<organism evidence="10 11">
    <name type="scientific">Brevundimonas diminuta 3F5N</name>
    <dbReference type="NCBI Taxonomy" id="1255603"/>
    <lineage>
        <taxon>Bacteria</taxon>
        <taxon>Pseudomonadati</taxon>
        <taxon>Pseudomonadota</taxon>
        <taxon>Alphaproteobacteria</taxon>
        <taxon>Caulobacterales</taxon>
        <taxon>Caulobacteraceae</taxon>
        <taxon>Brevundimonas</taxon>
    </lineage>
</organism>
<dbReference type="GO" id="GO:0046872">
    <property type="term" value="F:metal ion binding"/>
    <property type="evidence" value="ECO:0007669"/>
    <property type="project" value="UniProtKB-KW"/>
</dbReference>
<evidence type="ECO:0000313" key="11">
    <source>
        <dbReference type="Proteomes" id="UP000195766"/>
    </source>
</evidence>
<dbReference type="GO" id="GO:0019442">
    <property type="term" value="P:L-tryptophan catabolic process to acetyl-CoA"/>
    <property type="evidence" value="ECO:0007669"/>
    <property type="project" value="TreeGrafter"/>
</dbReference>
<dbReference type="InterPro" id="IPR004981">
    <property type="entry name" value="Trp_2_3_dOase"/>
</dbReference>
<dbReference type="Proteomes" id="UP000195766">
    <property type="component" value="Unassembled WGS sequence"/>
</dbReference>
<dbReference type="GO" id="GO:0004833">
    <property type="term" value="F:L-tryptophan 2,3-dioxygenase activity"/>
    <property type="evidence" value="ECO:0007669"/>
    <property type="project" value="UniProtKB-UniRule"/>
</dbReference>
<keyword evidence="4 9" id="KW-0223">Dioxygenase</keyword>
<feature type="binding site" evidence="9">
    <location>
        <position position="252"/>
    </location>
    <ligand>
        <name>substrate</name>
    </ligand>
</feature>
<protein>
    <recommendedName>
        <fullName evidence="9">Tryptophan 2,3-dioxygenase</fullName>
        <shortName evidence="9">TDO</shortName>
        <ecNumber evidence="9">1.13.11.11</ecNumber>
    </recommendedName>
    <alternativeName>
        <fullName evidence="9">Tryptamin 2,3-dioxygenase</fullName>
    </alternativeName>
    <alternativeName>
        <fullName evidence="9">Tryptophan oxygenase</fullName>
        <shortName evidence="9">TO</shortName>
        <shortName evidence="9">TRPO</shortName>
    </alternativeName>
    <alternativeName>
        <fullName evidence="9">Tryptophan pyrrolase</fullName>
    </alternativeName>
    <alternativeName>
        <fullName evidence="9">Tryptophanase</fullName>
    </alternativeName>
</protein>
<reference evidence="10 11" key="1">
    <citation type="submission" date="2017-02" db="EMBL/GenBank/DDBJ databases">
        <authorList>
            <person name="Peterson S.W."/>
        </authorList>
    </citation>
    <scope>NUCLEOTIDE SEQUENCE [LARGE SCALE GENOMIC DNA]</scope>
    <source>
        <strain evidence="10 11">3F5N</strain>
    </source>
</reference>
<dbReference type="HAMAP" id="MF_01972">
    <property type="entry name" value="T23O"/>
    <property type="match status" value="1"/>
</dbReference>
<dbReference type="PANTHER" id="PTHR10138:SF0">
    <property type="entry name" value="TRYPTOPHAN 2,3-DIOXYGENASE"/>
    <property type="match status" value="1"/>
</dbReference>
<dbReference type="UniPathway" id="UPA00333">
    <property type="reaction ID" value="UER00453"/>
</dbReference>
<feature type="binding site" evidence="9">
    <location>
        <begin position="49"/>
        <end position="53"/>
    </location>
    <ligand>
        <name>substrate</name>
    </ligand>
</feature>
<name>A0A1R4FZW7_BREDI</name>
<evidence type="ECO:0000256" key="8">
    <source>
        <dbReference type="ARBA" id="ARBA00050412"/>
    </source>
</evidence>
<evidence type="ECO:0000256" key="5">
    <source>
        <dbReference type="ARBA" id="ARBA00023002"/>
    </source>
</evidence>
<dbReference type="AlphaFoldDB" id="A0A1R4FZW7"/>
<feature type="binding site" evidence="9">
    <location>
        <position position="115"/>
    </location>
    <ligand>
        <name>substrate</name>
    </ligand>
</feature>
<dbReference type="Gene3D" id="1.20.58.480">
    <property type="match status" value="1"/>
</dbReference>
<keyword evidence="7 9" id="KW-0823">Tryptophan catabolism</keyword>
<dbReference type="InterPro" id="IPR037217">
    <property type="entry name" value="Trp/Indoleamine_2_3_dOase-like"/>
</dbReference>
<comment type="similarity">
    <text evidence="9">Belongs to the tryptophan 2,3-dioxygenase family.</text>
</comment>
<dbReference type="EMBL" id="FUIE01000044">
    <property type="protein sequence ID" value="SJM61476.1"/>
    <property type="molecule type" value="Genomic_DNA"/>
</dbReference>
<keyword evidence="3 9" id="KW-0479">Metal-binding</keyword>
<comment type="cofactor">
    <cofactor evidence="9">
        <name>heme</name>
        <dbReference type="ChEBI" id="CHEBI:30413"/>
    </cofactor>
    <text evidence="9">Binds 1 heme group per subunit.</text>
</comment>
<evidence type="ECO:0000256" key="6">
    <source>
        <dbReference type="ARBA" id="ARBA00023004"/>
    </source>
</evidence>
<evidence type="ECO:0000256" key="1">
    <source>
        <dbReference type="ARBA" id="ARBA00011881"/>
    </source>
</evidence>
<dbReference type="PANTHER" id="PTHR10138">
    <property type="entry name" value="TRYPTOPHAN 2,3-DIOXYGENASE"/>
    <property type="match status" value="1"/>
</dbReference>
<dbReference type="RefSeq" id="WP_234287603.1">
    <property type="nucleotide sequence ID" value="NZ_FUIE01000044.1"/>
</dbReference>
<dbReference type="EC" id="1.13.11.11" evidence="9"/>
<keyword evidence="5 9" id="KW-0560">Oxidoreductase</keyword>
<comment type="function">
    <text evidence="9">Heme-dependent dioxygenase that catalyzes the oxidative cleavage of the L-tryptophan (L-Trp) pyrrole ring and converts L-tryptophan to N-formyl-L-kynurenine. Catalyzes the oxidative cleavage of the indole moiety.</text>
</comment>
<gene>
    <name evidence="9" type="primary">kynA</name>
    <name evidence="10" type="ORF">FM111_08335</name>
</gene>
<dbReference type="GO" id="GO:0019441">
    <property type="term" value="P:L-tryptophan catabolic process to kynurenine"/>
    <property type="evidence" value="ECO:0007669"/>
    <property type="project" value="UniProtKB-UniRule"/>
</dbReference>
<dbReference type="FunFam" id="1.20.58.480:FF:000001">
    <property type="entry name" value="Tryptophan 2,3-dioxygenase"/>
    <property type="match status" value="1"/>
</dbReference>
<comment type="pathway">
    <text evidence="9">Amino-acid degradation; L-tryptophan degradation via kynurenine pathway; L-kynurenine from L-tryptophan: step 1/2.</text>
</comment>
<accession>A0A1R4FZW7</accession>
<evidence type="ECO:0000256" key="7">
    <source>
        <dbReference type="ARBA" id="ARBA00023079"/>
    </source>
</evidence>
<evidence type="ECO:0000313" key="10">
    <source>
        <dbReference type="EMBL" id="SJM61476.1"/>
    </source>
</evidence>
<proteinExistence type="inferred from homology"/>
<evidence type="ECO:0000256" key="2">
    <source>
        <dbReference type="ARBA" id="ARBA00022617"/>
    </source>
</evidence>
<feature type="binding site" evidence="9">
    <location>
        <position position="111"/>
    </location>
    <ligand>
        <name>substrate</name>
    </ligand>
</feature>
<comment type="subunit">
    <text evidence="1 9">Homotetramer.</text>
</comment>
<comment type="catalytic activity">
    <reaction evidence="8 9">
        <text>L-tryptophan + O2 = N-formyl-L-kynurenine</text>
        <dbReference type="Rhea" id="RHEA:24536"/>
        <dbReference type="ChEBI" id="CHEBI:15379"/>
        <dbReference type="ChEBI" id="CHEBI:57912"/>
        <dbReference type="ChEBI" id="CHEBI:58629"/>
        <dbReference type="EC" id="1.13.11.11"/>
    </reaction>
</comment>
<sequence length="280" mass="31789">MTEANDIRGHAIETAKHEPQGVTYAGYLALDDILSAQKPRSDQHDEMLFVIIHQTKELWLKQILHEVALAQTLVRAGDLVPAYKSLARVSRIQSVMTQSWDILATMTPADYLKFRGDLGASSGFQSDQFRRLETMLGLKDPRFLRFHAERPDAHAALQAALESPSLYDDALRQLAKAGLPVPEAVLNRDVSQSYEANEGVEAAWLEVYRDTERWWPLYQLAEKLVDLDDALLTWRHKHVVTVERIIGRRQGTGGTDGVGYLVETLKRRCFPELWSLRTKL</sequence>
<feature type="binding site" description="axial binding residue" evidence="9">
    <location>
        <position position="238"/>
    </location>
    <ligand>
        <name>heme</name>
        <dbReference type="ChEBI" id="CHEBI:30413"/>
    </ligand>
    <ligandPart>
        <name>Fe</name>
        <dbReference type="ChEBI" id="CHEBI:18248"/>
    </ligandPart>
</feature>